<dbReference type="Gene3D" id="1.10.579.10">
    <property type="entry name" value="DNA Cyclobutane Dipyrimidine Photolyase, subunit A, domain 3"/>
    <property type="match status" value="1"/>
</dbReference>
<dbReference type="InterPro" id="IPR005101">
    <property type="entry name" value="Cryptochr/Photolyase_FAD-bd"/>
</dbReference>
<dbReference type="PROSITE" id="PS00394">
    <property type="entry name" value="DNA_PHOTOLYASES_1_1"/>
    <property type="match status" value="1"/>
</dbReference>
<dbReference type="PANTHER" id="PTHR11455">
    <property type="entry name" value="CRYPTOCHROME"/>
    <property type="match status" value="1"/>
</dbReference>
<keyword evidence="5 12" id="KW-0285">Flavoprotein</keyword>
<evidence type="ECO:0000256" key="8">
    <source>
        <dbReference type="ARBA" id="ARBA00031671"/>
    </source>
</evidence>
<evidence type="ECO:0000256" key="1">
    <source>
        <dbReference type="ARBA" id="ARBA00001932"/>
    </source>
</evidence>
<dbReference type="GO" id="GO:0000719">
    <property type="term" value="P:photoreactive repair"/>
    <property type="evidence" value="ECO:0007669"/>
    <property type="project" value="UniProtKB-ARBA"/>
</dbReference>
<name>B3PGT8_CELJU</name>
<keyword evidence="17" id="KW-1185">Reference proteome</keyword>
<dbReference type="NCBIfam" id="NF007955">
    <property type="entry name" value="PRK10674.1"/>
    <property type="match status" value="1"/>
</dbReference>
<dbReference type="EC" id="4.1.99.3" evidence="3"/>
<dbReference type="STRING" id="498211.CJA_1942"/>
<dbReference type="Proteomes" id="UP000001036">
    <property type="component" value="Chromosome"/>
</dbReference>
<dbReference type="Pfam" id="PF03441">
    <property type="entry name" value="FAD_binding_7"/>
    <property type="match status" value="1"/>
</dbReference>
<evidence type="ECO:0000313" key="16">
    <source>
        <dbReference type="EMBL" id="ACE84025.1"/>
    </source>
</evidence>
<feature type="domain" description="Photolyase/cryptochrome alpha/beta" evidence="15">
    <location>
        <begin position="1"/>
        <end position="134"/>
    </location>
</feature>
<dbReference type="OrthoDB" id="9772484at2"/>
<dbReference type="eggNOG" id="COG0415">
    <property type="taxonomic scope" value="Bacteria"/>
</dbReference>
<dbReference type="InterPro" id="IPR018394">
    <property type="entry name" value="DNA_photolyase_1_CS_C"/>
</dbReference>
<dbReference type="HOGENOM" id="CLU_010348_2_2_6"/>
<dbReference type="AlphaFoldDB" id="B3PGT8"/>
<dbReference type="KEGG" id="cja:CJA_1942"/>
<comment type="cofactor">
    <cofactor evidence="12">
        <name>FAD</name>
        <dbReference type="ChEBI" id="CHEBI:57692"/>
    </cofactor>
    <text evidence="12">Binds 1 FAD per subunit.</text>
</comment>
<dbReference type="SUPFAM" id="SSF52425">
    <property type="entry name" value="Cryptochrome/photolyase, N-terminal domain"/>
    <property type="match status" value="1"/>
</dbReference>
<feature type="binding site" evidence="12">
    <location>
        <begin position="281"/>
        <end position="288"/>
    </location>
    <ligand>
        <name>FAD</name>
        <dbReference type="ChEBI" id="CHEBI:57692"/>
    </ligand>
</feature>
<dbReference type="GO" id="GO:0003677">
    <property type="term" value="F:DNA binding"/>
    <property type="evidence" value="ECO:0007669"/>
    <property type="project" value="TreeGrafter"/>
</dbReference>
<proteinExistence type="inferred from homology"/>
<evidence type="ECO:0000256" key="11">
    <source>
        <dbReference type="ARBA" id="ARBA00083107"/>
    </source>
</evidence>
<dbReference type="RefSeq" id="WP_012487556.1">
    <property type="nucleotide sequence ID" value="NC_010995.1"/>
</dbReference>
<dbReference type="EMBL" id="CP000934">
    <property type="protein sequence ID" value="ACE84025.1"/>
    <property type="molecule type" value="Genomic_DNA"/>
</dbReference>
<comment type="catalytic activity">
    <reaction evidence="9">
        <text>cyclobutadipyrimidine (in DNA) = 2 pyrimidine residues (in DNA).</text>
        <dbReference type="EC" id="4.1.99.3"/>
    </reaction>
</comment>
<dbReference type="PANTHER" id="PTHR11455:SF9">
    <property type="entry name" value="CRYPTOCHROME CIRCADIAN CLOCK 5 ISOFORM X1"/>
    <property type="match status" value="1"/>
</dbReference>
<evidence type="ECO:0000256" key="9">
    <source>
        <dbReference type="ARBA" id="ARBA00033999"/>
    </source>
</evidence>
<comment type="function">
    <text evidence="10">Involved in repair of UV radiation-induced DNA damage. Catalyzes the light-dependent monomerization (300-600 nm) of cyclobutyl pyrimidine dimers (in cis-syn configuration), which are formed between adjacent bases on the same DNA strand upon exposure to ultraviolet radiation.</text>
</comment>
<sequence length="476" mass="54286">MTALVWFRNDLRVRDNPALYKAAEEKQGVLAVYVHCEAYVGRFPIAPARLDFIRRHLLVLVRELAQLNIPLRLIAVNRAEQIAPALAALVTQYNIDKCFFNAEYPLDELARDHQVNQLLRAQGVLVKRCHDRVIVPPGMIRTGNGEPYKVFTAFKRKWLQTVMPLHLQPLGLPDKQAQPMPVKPVTQADINRLFGEHSVRDLEHLWPAGEDEACARLDSFIESGLTHYQDKRDFPALQGTSTLSPYLAIGSLSPRQAISSVLCYTQGDWESNAGASCWISELIWREFYQHVVVDFPQVCKHRAMQVHTEAFPWKKDKKQFSRWCQGNTGIPLVDAAMRQLVMTGWMHNRLRMVVAMFLTKNLQIDWRLGERFFMEHLIDGDFAANNGGWQWSASTGTDAAPYFRVFNPISQSERFDPQGDFIRSWIPELADVPLKYIHNPSADKSFSSLQYPAPMVDLAESRKSTIALFSQLPSLA</sequence>
<organism evidence="16 17">
    <name type="scientific">Cellvibrio japonicus (strain Ueda107)</name>
    <name type="common">Pseudomonas fluorescens subsp. cellulosa</name>
    <dbReference type="NCBI Taxonomy" id="498211"/>
    <lineage>
        <taxon>Bacteria</taxon>
        <taxon>Pseudomonadati</taxon>
        <taxon>Pseudomonadota</taxon>
        <taxon>Gammaproteobacteria</taxon>
        <taxon>Cellvibrionales</taxon>
        <taxon>Cellvibrionaceae</taxon>
        <taxon>Cellvibrio</taxon>
    </lineage>
</organism>
<keyword evidence="6 12" id="KW-0274">FAD</keyword>
<evidence type="ECO:0000256" key="3">
    <source>
        <dbReference type="ARBA" id="ARBA00013149"/>
    </source>
</evidence>
<dbReference type="Gene3D" id="1.25.40.80">
    <property type="match status" value="1"/>
</dbReference>
<reference evidence="16 17" key="1">
    <citation type="journal article" date="2008" name="J. Bacteriol.">
        <title>Insights into plant cell wall degradation from the genome sequence of the soil bacterium Cellvibrio japonicus.</title>
        <authorList>
            <person name="Deboy R.T."/>
            <person name="Mongodin E.F."/>
            <person name="Fouts D.E."/>
            <person name="Tailford L.E."/>
            <person name="Khouri H."/>
            <person name="Emerson J.B."/>
            <person name="Mohamoud Y."/>
            <person name="Watkins K."/>
            <person name="Henrissat B."/>
            <person name="Gilbert H.J."/>
            <person name="Nelson K.E."/>
        </authorList>
    </citation>
    <scope>NUCLEOTIDE SEQUENCE [LARGE SCALE GENOMIC DNA]</scope>
    <source>
        <strain evidence="16 17">Ueda107</strain>
    </source>
</reference>
<feature type="site" description="Electron transfer via tryptophanyl radical" evidence="13">
    <location>
        <position position="366"/>
    </location>
</feature>
<dbReference type="InterPro" id="IPR014729">
    <property type="entry name" value="Rossmann-like_a/b/a_fold"/>
</dbReference>
<feature type="binding site" evidence="12">
    <location>
        <begin position="240"/>
        <end position="244"/>
    </location>
    <ligand>
        <name>FAD</name>
        <dbReference type="ChEBI" id="CHEBI:57692"/>
    </ligand>
</feature>
<dbReference type="InterPro" id="IPR002081">
    <property type="entry name" value="Cryptochrome/DNA_photolyase_1"/>
</dbReference>
<dbReference type="Gene3D" id="3.40.50.620">
    <property type="entry name" value="HUPs"/>
    <property type="match status" value="1"/>
</dbReference>
<evidence type="ECO:0000256" key="7">
    <source>
        <dbReference type="ARBA" id="ARBA00022991"/>
    </source>
</evidence>
<evidence type="ECO:0000256" key="6">
    <source>
        <dbReference type="ARBA" id="ARBA00022827"/>
    </source>
</evidence>
<evidence type="ECO:0000256" key="12">
    <source>
        <dbReference type="PIRSR" id="PIRSR602081-1"/>
    </source>
</evidence>
<feature type="site" description="Electron transfer via tryptophanyl radical" evidence="13">
    <location>
        <position position="389"/>
    </location>
</feature>
<dbReference type="SUPFAM" id="SSF48173">
    <property type="entry name" value="Cryptochrome/photolyase FAD-binding domain"/>
    <property type="match status" value="1"/>
</dbReference>
<feature type="binding site" evidence="12">
    <location>
        <position position="278"/>
    </location>
    <ligand>
        <name>FAD</name>
        <dbReference type="ChEBI" id="CHEBI:57692"/>
    </ligand>
</feature>
<evidence type="ECO:0000259" key="15">
    <source>
        <dbReference type="PROSITE" id="PS51645"/>
    </source>
</evidence>
<dbReference type="GO" id="GO:0071949">
    <property type="term" value="F:FAD binding"/>
    <property type="evidence" value="ECO:0007669"/>
    <property type="project" value="TreeGrafter"/>
</dbReference>
<comment type="similarity">
    <text evidence="2">Belongs to the DNA photolyase class-1 family.</text>
</comment>
<protein>
    <recommendedName>
        <fullName evidence="4">Deoxyribodipyrimidine photo-lyase</fullName>
        <ecNumber evidence="3">4.1.99.3</ecNumber>
    </recommendedName>
    <alternativeName>
        <fullName evidence="8">DNA photolyase</fullName>
    </alternativeName>
    <alternativeName>
        <fullName evidence="11">Photoreactivating enzyme</fullName>
    </alternativeName>
</protein>
<dbReference type="InterPro" id="IPR006050">
    <property type="entry name" value="DNA_photolyase_N"/>
</dbReference>
<dbReference type="PROSITE" id="PS51645">
    <property type="entry name" value="PHR_CRY_ALPHA_BETA"/>
    <property type="match status" value="1"/>
</dbReference>
<evidence type="ECO:0000256" key="10">
    <source>
        <dbReference type="ARBA" id="ARBA00059220"/>
    </source>
</evidence>
<comment type="similarity">
    <text evidence="14">Belongs to the DNA photolyase family.</text>
</comment>
<dbReference type="Pfam" id="PF00875">
    <property type="entry name" value="DNA_photolyase"/>
    <property type="match status" value="1"/>
</dbReference>
<feature type="binding site" evidence="12">
    <location>
        <begin position="379"/>
        <end position="381"/>
    </location>
    <ligand>
        <name>FAD</name>
        <dbReference type="ChEBI" id="CHEBI:57692"/>
    </ligand>
</feature>
<comment type="cofactor">
    <cofactor evidence="1">
        <name>(6R)-5,10-methylene-5,6,7,8-tetrahydrofolate</name>
        <dbReference type="ChEBI" id="CHEBI:15636"/>
    </cofactor>
</comment>
<feature type="site" description="Electron transfer via tryptophanyl radical" evidence="13">
    <location>
        <position position="313"/>
    </location>
</feature>
<dbReference type="GO" id="GO:0009416">
    <property type="term" value="P:response to light stimulus"/>
    <property type="evidence" value="ECO:0007669"/>
    <property type="project" value="TreeGrafter"/>
</dbReference>
<dbReference type="FunFam" id="1.10.579.10:FF:000003">
    <property type="entry name" value="Deoxyribodipyrimidine photo-lyase"/>
    <property type="match status" value="1"/>
</dbReference>
<dbReference type="GO" id="GO:0003904">
    <property type="term" value="F:deoxyribodipyrimidine photo-lyase activity"/>
    <property type="evidence" value="ECO:0007669"/>
    <property type="project" value="UniProtKB-EC"/>
</dbReference>
<keyword evidence="7 14" id="KW-0157">Chromophore</keyword>
<evidence type="ECO:0000313" key="17">
    <source>
        <dbReference type="Proteomes" id="UP000001036"/>
    </source>
</evidence>
<dbReference type="InterPro" id="IPR036155">
    <property type="entry name" value="Crypto/Photolyase_N_sf"/>
</dbReference>
<evidence type="ECO:0000256" key="4">
    <source>
        <dbReference type="ARBA" id="ARBA00014046"/>
    </source>
</evidence>
<keyword evidence="16" id="KW-0456">Lyase</keyword>
<dbReference type="PRINTS" id="PR00147">
    <property type="entry name" value="DNAPHOTLYASE"/>
</dbReference>
<gene>
    <name evidence="16" type="primary">phrB</name>
    <name evidence="16" type="ordered locus">CJA_1942</name>
</gene>
<evidence type="ECO:0000256" key="14">
    <source>
        <dbReference type="RuleBase" id="RU004182"/>
    </source>
</evidence>
<evidence type="ECO:0000256" key="5">
    <source>
        <dbReference type="ARBA" id="ARBA00022630"/>
    </source>
</evidence>
<dbReference type="InterPro" id="IPR036134">
    <property type="entry name" value="Crypto/Photolyase_FAD-like_sf"/>
</dbReference>
<evidence type="ECO:0000256" key="13">
    <source>
        <dbReference type="PIRSR" id="PIRSR602081-2"/>
    </source>
</evidence>
<accession>B3PGT8</accession>
<feature type="binding site" evidence="12">
    <location>
        <position position="228"/>
    </location>
    <ligand>
        <name>FAD</name>
        <dbReference type="ChEBI" id="CHEBI:57692"/>
    </ligand>
</feature>
<evidence type="ECO:0000256" key="2">
    <source>
        <dbReference type="ARBA" id="ARBA00005862"/>
    </source>
</evidence>